<dbReference type="Proteomes" id="UP000183954">
    <property type="component" value="Unassembled WGS sequence"/>
</dbReference>
<feature type="transmembrane region" description="Helical" evidence="7">
    <location>
        <begin position="306"/>
        <end position="324"/>
    </location>
</feature>
<feature type="domain" description="EamA" evidence="8">
    <location>
        <begin position="23"/>
        <end position="171"/>
    </location>
</feature>
<feature type="domain" description="EamA" evidence="8">
    <location>
        <begin position="185"/>
        <end position="323"/>
    </location>
</feature>
<evidence type="ECO:0000256" key="7">
    <source>
        <dbReference type="SAM" id="Phobius"/>
    </source>
</evidence>
<evidence type="ECO:0000313" key="10">
    <source>
        <dbReference type="Proteomes" id="UP000183954"/>
    </source>
</evidence>
<evidence type="ECO:0000256" key="5">
    <source>
        <dbReference type="ARBA" id="ARBA00022989"/>
    </source>
</evidence>
<organism evidence="9 10">
    <name type="scientific">Desulfosporosinus lacus DSM 15449</name>
    <dbReference type="NCBI Taxonomy" id="1121420"/>
    <lineage>
        <taxon>Bacteria</taxon>
        <taxon>Bacillati</taxon>
        <taxon>Bacillota</taxon>
        <taxon>Clostridia</taxon>
        <taxon>Eubacteriales</taxon>
        <taxon>Desulfitobacteriaceae</taxon>
        <taxon>Desulfosporosinus</taxon>
    </lineage>
</organism>
<dbReference type="RefSeq" id="WP_073027683.1">
    <property type="nucleotide sequence ID" value="NZ_FQXJ01000003.1"/>
</dbReference>
<feature type="transmembrane region" description="Helical" evidence="7">
    <location>
        <begin position="185"/>
        <end position="206"/>
    </location>
</feature>
<accession>A0A1M5RH46</accession>
<protein>
    <submittedName>
        <fullName evidence="9">Uncharacterized membrane protein</fullName>
    </submittedName>
</protein>
<dbReference type="PANTHER" id="PTHR32322">
    <property type="entry name" value="INNER MEMBRANE TRANSPORTER"/>
    <property type="match status" value="1"/>
</dbReference>
<dbReference type="AlphaFoldDB" id="A0A1M5RH46"/>
<proteinExistence type="inferred from homology"/>
<evidence type="ECO:0000256" key="3">
    <source>
        <dbReference type="ARBA" id="ARBA00022475"/>
    </source>
</evidence>
<keyword evidence="10" id="KW-1185">Reference proteome</keyword>
<dbReference type="GO" id="GO:0005886">
    <property type="term" value="C:plasma membrane"/>
    <property type="evidence" value="ECO:0007669"/>
    <property type="project" value="UniProtKB-SubCell"/>
</dbReference>
<keyword evidence="5 7" id="KW-1133">Transmembrane helix</keyword>
<dbReference type="STRING" id="1121420.SAMN02746098_00561"/>
<comment type="similarity">
    <text evidence="2">Belongs to the EamA transporter family.</text>
</comment>
<feature type="transmembrane region" description="Helical" evidence="7">
    <location>
        <begin position="101"/>
        <end position="121"/>
    </location>
</feature>
<dbReference type="Pfam" id="PF00892">
    <property type="entry name" value="EamA"/>
    <property type="match status" value="2"/>
</dbReference>
<name>A0A1M5RH46_9FIRM</name>
<keyword evidence="3" id="KW-1003">Cell membrane</keyword>
<keyword evidence="6 7" id="KW-0472">Membrane</keyword>
<evidence type="ECO:0000256" key="1">
    <source>
        <dbReference type="ARBA" id="ARBA00004651"/>
    </source>
</evidence>
<dbReference type="InterPro" id="IPR037185">
    <property type="entry name" value="EmrE-like"/>
</dbReference>
<keyword evidence="4 7" id="KW-0812">Transmembrane</keyword>
<evidence type="ECO:0000256" key="6">
    <source>
        <dbReference type="ARBA" id="ARBA00023136"/>
    </source>
</evidence>
<dbReference type="InterPro" id="IPR050638">
    <property type="entry name" value="AA-Vitamin_Transporters"/>
</dbReference>
<feature type="transmembrane region" description="Helical" evidence="7">
    <location>
        <begin position="282"/>
        <end position="300"/>
    </location>
</feature>
<feature type="transmembrane region" description="Helical" evidence="7">
    <location>
        <begin position="155"/>
        <end position="173"/>
    </location>
</feature>
<comment type="subcellular location">
    <subcellularLocation>
        <location evidence="1">Cell membrane</location>
        <topology evidence="1">Multi-pass membrane protein</topology>
    </subcellularLocation>
</comment>
<reference evidence="10" key="1">
    <citation type="submission" date="2016-11" db="EMBL/GenBank/DDBJ databases">
        <authorList>
            <person name="Varghese N."/>
            <person name="Submissions S."/>
        </authorList>
    </citation>
    <scope>NUCLEOTIDE SEQUENCE [LARGE SCALE GENOMIC DNA]</scope>
    <source>
        <strain evidence="10">DSM 15449</strain>
    </source>
</reference>
<feature type="transmembrane region" description="Helical" evidence="7">
    <location>
        <begin position="226"/>
        <end position="246"/>
    </location>
</feature>
<gene>
    <name evidence="9" type="ORF">SAMN02746098_00561</name>
</gene>
<dbReference type="SUPFAM" id="SSF103481">
    <property type="entry name" value="Multidrug resistance efflux transporter EmrE"/>
    <property type="match status" value="2"/>
</dbReference>
<feature type="transmembrane region" description="Helical" evidence="7">
    <location>
        <begin position="56"/>
        <end position="80"/>
    </location>
</feature>
<feature type="transmembrane region" description="Helical" evidence="7">
    <location>
        <begin position="252"/>
        <end position="270"/>
    </location>
</feature>
<evidence type="ECO:0000259" key="8">
    <source>
        <dbReference type="Pfam" id="PF00892"/>
    </source>
</evidence>
<feature type="transmembrane region" description="Helical" evidence="7">
    <location>
        <begin position="127"/>
        <end position="148"/>
    </location>
</feature>
<dbReference type="EMBL" id="FQXJ01000003">
    <property type="protein sequence ID" value="SHH25615.1"/>
    <property type="molecule type" value="Genomic_DNA"/>
</dbReference>
<dbReference type="PANTHER" id="PTHR32322:SF18">
    <property type="entry name" value="S-ADENOSYLMETHIONINE_S-ADENOSYLHOMOCYSTEINE TRANSPORTER"/>
    <property type="match status" value="1"/>
</dbReference>
<evidence type="ECO:0000256" key="2">
    <source>
        <dbReference type="ARBA" id="ARBA00007362"/>
    </source>
</evidence>
<evidence type="ECO:0000256" key="4">
    <source>
        <dbReference type="ARBA" id="ARBA00022692"/>
    </source>
</evidence>
<feature type="transmembrane region" description="Helical" evidence="7">
    <location>
        <begin position="25"/>
        <end position="50"/>
    </location>
</feature>
<sequence>MSISGNQKAIMMKEKLNADFTKKGVFTGLFSGFTWGLNSVLLGLALSMIPVMGENVAIFAIPLAAACINDSFAGLWLLLYNGGAGRLKEVLRSLKTFPGQMVCVAALLGGPIANGGYLLGISLAGSAYALTITALYPIVGALLSRIFLKQQIVPRVWAGMLLSVVGAIVISYVPPEGVNSETFYLGLLFASLAALGWGAEAVLAVFGMSMIDPKVAINIRQLTSGLFLAIVILPIVGGWVVVSQVFTLPGTLGAFAIVGLAAAISYLAWYKANTTIGVAKGMALNGTYVMWGVIFSVVFLKSPLTQNLVIGSLLVVIGATLVAINPKEFFKKGEVA</sequence>
<dbReference type="OrthoDB" id="5604143at2"/>
<evidence type="ECO:0000313" key="9">
    <source>
        <dbReference type="EMBL" id="SHH25615.1"/>
    </source>
</evidence>
<dbReference type="InterPro" id="IPR000620">
    <property type="entry name" value="EamA_dom"/>
</dbReference>